<dbReference type="RefSeq" id="WP_006192025.1">
    <property type="nucleotide sequence ID" value="NC_004311.2"/>
</dbReference>
<protein>
    <submittedName>
        <fullName evidence="9">TrkA family protein</fullName>
    </submittedName>
</protein>
<sequence length="619" mass="66371">MCIAIIHFCFSFYRLHRGGIIFHPEESPIDDPSEILSFTVIALMMGAFIWGKFRYDVVALCALLLAIAVGVVPFDRAFSGFSDDIVIIVGSALIVSAGVARSGVMQVAVQRFLPEMSSVRLQLAVLVALVTVLSAFVKNVGALAIMIPVAFQFARRSNVSPSTFLMPMAFGALLGGLMTQVGTSPNIVVSCIRGEMVGTPFTMFDFTPVGAVLSVVGLIYLVLFYWLVPQRTRENISLNEAIKIKNYASEARVTKTSTMVGKRVTDLIKTAEGEAMVTSIVRRNQRLTPLPDMILHEGDVILLEGDPKALDTIISAGKLTLSENRNPSDTSGSSDIEAVEAVIGKNSRLIGLTAQRLDLYARYDVNLLAVSRPGERITERLSEVVLRFGDVVVLQGRQANLSNFLPEFELLPLARRKLMLGSVRRGLIPLAILIAAVAATAFSIMPVAVAFFAAAVAMLVFKVIPLNEVYDEIDGPILVMLAALIPVSDALRTTGGTEIIAQGLASLGQQLPPAGALALILVAAMMVTPFPNNAATVLVMAPIATSFAAGLGFRPEAFLMAVAIGAGCDFLTPIGHQCNTLVMGPGGYKFSDYPRLGLPLSIIIAIVTVPTLMFFWPLK</sequence>
<evidence type="ECO:0000256" key="1">
    <source>
        <dbReference type="ARBA" id="ARBA00004141"/>
    </source>
</evidence>
<dbReference type="KEGG" id="bms:BRA0659"/>
<dbReference type="InterPro" id="IPR006037">
    <property type="entry name" value="RCK_C"/>
</dbReference>
<dbReference type="GO" id="GO:0008324">
    <property type="term" value="F:monoatomic cation transmembrane transporter activity"/>
    <property type="evidence" value="ECO:0007669"/>
    <property type="project" value="InterPro"/>
</dbReference>
<dbReference type="GO" id="GO:0005886">
    <property type="term" value="C:plasma membrane"/>
    <property type="evidence" value="ECO:0007669"/>
    <property type="project" value="TreeGrafter"/>
</dbReference>
<keyword evidence="3 7" id="KW-0812">Transmembrane</keyword>
<dbReference type="KEGG" id="bsi:BS1330_II0653"/>
<evidence type="ECO:0000256" key="2">
    <source>
        <dbReference type="ARBA" id="ARBA00022448"/>
    </source>
</evidence>
<dbReference type="GeneID" id="45053690"/>
<dbReference type="SUPFAM" id="SSF116726">
    <property type="entry name" value="TrkA C-terminal domain-like"/>
    <property type="match status" value="2"/>
</dbReference>
<dbReference type="PANTHER" id="PTHR43652">
    <property type="entry name" value="BASIC AMINO ACID ANTIPORTER YFCC-RELATED"/>
    <property type="match status" value="1"/>
</dbReference>
<evidence type="ECO:0000256" key="6">
    <source>
        <dbReference type="ARBA" id="ARBA00023136"/>
    </source>
</evidence>
<dbReference type="AlphaFoldDB" id="A0A0H3GAW1"/>
<dbReference type="GO" id="GO:0006813">
    <property type="term" value="P:potassium ion transport"/>
    <property type="evidence" value="ECO:0007669"/>
    <property type="project" value="InterPro"/>
</dbReference>
<accession>A0A0H3GAW1</accession>
<dbReference type="Pfam" id="PF03600">
    <property type="entry name" value="CitMHS"/>
    <property type="match status" value="1"/>
</dbReference>
<dbReference type="InterPro" id="IPR004680">
    <property type="entry name" value="Cit_transptr-like_dom"/>
</dbReference>
<feature type="transmembrane region" description="Helical" evidence="7">
    <location>
        <begin position="57"/>
        <end position="74"/>
    </location>
</feature>
<feature type="transmembrane region" description="Helical" evidence="7">
    <location>
        <begin position="596"/>
        <end position="616"/>
    </location>
</feature>
<keyword evidence="2" id="KW-0813">Transport</keyword>
<name>A0A0H3GAW1_BRUSU</name>
<evidence type="ECO:0000313" key="10">
    <source>
        <dbReference type="Proteomes" id="UP000007104"/>
    </source>
</evidence>
<organism evidence="9 10">
    <name type="scientific">Brucella suis biovar 1 (strain 1330)</name>
    <dbReference type="NCBI Taxonomy" id="204722"/>
    <lineage>
        <taxon>Bacteria</taxon>
        <taxon>Pseudomonadati</taxon>
        <taxon>Pseudomonadota</taxon>
        <taxon>Alphaproteobacteria</taxon>
        <taxon>Hyphomicrobiales</taxon>
        <taxon>Brucellaceae</taxon>
        <taxon>Brucella/Ochrobactrum group</taxon>
        <taxon>Brucella</taxon>
    </lineage>
</organism>
<evidence type="ECO:0000256" key="3">
    <source>
        <dbReference type="ARBA" id="ARBA00022692"/>
    </source>
</evidence>
<evidence type="ECO:0000256" key="7">
    <source>
        <dbReference type="SAM" id="Phobius"/>
    </source>
</evidence>
<feature type="domain" description="RCK C-terminal" evidence="8">
    <location>
        <begin position="326"/>
        <end position="411"/>
    </location>
</feature>
<dbReference type="InterPro" id="IPR051679">
    <property type="entry name" value="DASS-Related_Transporters"/>
</dbReference>
<keyword evidence="5 7" id="KW-1133">Transmembrane helix</keyword>
<gene>
    <name evidence="9" type="ordered locus">BS1330_II0653</name>
</gene>
<dbReference type="Gene3D" id="3.30.70.1450">
    <property type="entry name" value="Regulator of K+ conductance, C-terminal domain"/>
    <property type="match status" value="2"/>
</dbReference>
<reference evidence="9 10" key="1">
    <citation type="journal article" date="2011" name="J. Bacteriol.">
        <title>Revised genome sequence of Brucella suis 1330.</title>
        <authorList>
            <person name="Tae H."/>
            <person name="Shallom S."/>
            <person name="Settlage R."/>
            <person name="Preston D."/>
            <person name="Adams L.G."/>
            <person name="Garner H.R."/>
        </authorList>
    </citation>
    <scope>NUCLEOTIDE SEQUENCE [LARGE SCALE GENOMIC DNA]</scope>
    <source>
        <strain evidence="9 10">1330</strain>
    </source>
</reference>
<dbReference type="Proteomes" id="UP000007104">
    <property type="component" value="Chromosome II"/>
</dbReference>
<dbReference type="PROSITE" id="PS51202">
    <property type="entry name" value="RCK_C"/>
    <property type="match status" value="2"/>
</dbReference>
<feature type="transmembrane region" description="Helical" evidence="7">
    <location>
        <begin position="121"/>
        <end position="151"/>
    </location>
</feature>
<proteinExistence type="predicted"/>
<dbReference type="Pfam" id="PF02080">
    <property type="entry name" value="TrkA_C"/>
    <property type="match status" value="2"/>
</dbReference>
<evidence type="ECO:0000256" key="4">
    <source>
        <dbReference type="ARBA" id="ARBA00022737"/>
    </source>
</evidence>
<dbReference type="InterPro" id="IPR036721">
    <property type="entry name" value="RCK_C_sf"/>
</dbReference>
<evidence type="ECO:0000259" key="8">
    <source>
        <dbReference type="PROSITE" id="PS51202"/>
    </source>
</evidence>
<keyword evidence="6 7" id="KW-0472">Membrane</keyword>
<comment type="subcellular location">
    <subcellularLocation>
        <location evidence="1">Membrane</location>
        <topology evidence="1">Multi-pass membrane protein</topology>
    </subcellularLocation>
</comment>
<feature type="transmembrane region" description="Helical" evidence="7">
    <location>
        <begin position="203"/>
        <end position="228"/>
    </location>
</feature>
<dbReference type="EMBL" id="CP002998">
    <property type="protein sequence ID" value="AEM20124.1"/>
    <property type="molecule type" value="Genomic_DNA"/>
</dbReference>
<feature type="transmembrane region" description="Helical" evidence="7">
    <location>
        <begin position="86"/>
        <end position="109"/>
    </location>
</feature>
<evidence type="ECO:0000313" key="9">
    <source>
        <dbReference type="EMBL" id="AEM20124.1"/>
    </source>
</evidence>
<feature type="transmembrane region" description="Helical" evidence="7">
    <location>
        <begin position="428"/>
        <end position="461"/>
    </location>
</feature>
<dbReference type="PATRIC" id="fig|204722.22.peg.2338"/>
<keyword evidence="10" id="KW-1185">Reference proteome</keyword>
<dbReference type="HOGENOM" id="CLU_005170_6_1_5"/>
<dbReference type="PANTHER" id="PTHR43652:SF2">
    <property type="entry name" value="BASIC AMINO ACID ANTIPORTER YFCC-RELATED"/>
    <property type="match status" value="1"/>
</dbReference>
<keyword evidence="4" id="KW-0677">Repeat</keyword>
<feature type="transmembrane region" description="Helical" evidence="7">
    <location>
        <begin position="558"/>
        <end position="576"/>
    </location>
</feature>
<evidence type="ECO:0000256" key="5">
    <source>
        <dbReference type="ARBA" id="ARBA00022989"/>
    </source>
</evidence>
<feature type="domain" description="RCK C-terminal" evidence="8">
    <location>
        <begin position="236"/>
        <end position="319"/>
    </location>
</feature>
<feature type="transmembrane region" description="Helical" evidence="7">
    <location>
        <begin position="511"/>
        <end position="528"/>
    </location>
</feature>